<evidence type="ECO:0000256" key="2">
    <source>
        <dbReference type="ARBA" id="ARBA00022741"/>
    </source>
</evidence>
<dbReference type="SUPFAM" id="SSF160246">
    <property type="entry name" value="EspE N-terminal domain-like"/>
    <property type="match status" value="1"/>
</dbReference>
<keyword evidence="2" id="KW-0547">Nucleotide-binding</keyword>
<feature type="domain" description="Bacterial type II secretion system protein E" evidence="4">
    <location>
        <begin position="388"/>
        <end position="402"/>
    </location>
</feature>
<gene>
    <name evidence="5" type="ORF">OMM_00128</name>
</gene>
<evidence type="ECO:0000313" key="6">
    <source>
        <dbReference type="Proteomes" id="UP000189670"/>
    </source>
</evidence>
<name>A0A1V1PIE7_9BACT</name>
<dbReference type="InterPro" id="IPR007831">
    <property type="entry name" value="T2SS_GspE_N"/>
</dbReference>
<dbReference type="CDD" id="cd01129">
    <property type="entry name" value="PulE-GspE-like"/>
    <property type="match status" value="1"/>
</dbReference>
<dbReference type="InterPro" id="IPR001482">
    <property type="entry name" value="T2SS/T4SS_dom"/>
</dbReference>
<dbReference type="Proteomes" id="UP000189670">
    <property type="component" value="Unassembled WGS sequence"/>
</dbReference>
<dbReference type="SMART" id="SM00382">
    <property type="entry name" value="AAA"/>
    <property type="match status" value="1"/>
</dbReference>
<dbReference type="GO" id="GO:0005886">
    <property type="term" value="C:plasma membrane"/>
    <property type="evidence" value="ECO:0007669"/>
    <property type="project" value="TreeGrafter"/>
</dbReference>
<dbReference type="InterPro" id="IPR027417">
    <property type="entry name" value="P-loop_NTPase"/>
</dbReference>
<dbReference type="Pfam" id="PF05157">
    <property type="entry name" value="MshEN"/>
    <property type="match status" value="1"/>
</dbReference>
<dbReference type="AlphaFoldDB" id="A0A1V1PIE7"/>
<proteinExistence type="inferred from homology"/>
<comment type="caution">
    <text evidence="5">The sequence shown here is derived from an EMBL/GenBank/DDBJ whole genome shotgun (WGS) entry which is preliminary data.</text>
</comment>
<dbReference type="InterPro" id="IPR037257">
    <property type="entry name" value="T2SS_E_N_sf"/>
</dbReference>
<dbReference type="Gene3D" id="3.30.450.90">
    <property type="match status" value="1"/>
</dbReference>
<dbReference type="PROSITE" id="PS00662">
    <property type="entry name" value="T2SP_E"/>
    <property type="match status" value="1"/>
</dbReference>
<reference evidence="6" key="1">
    <citation type="submission" date="2012-11" db="EMBL/GenBank/DDBJ databases">
        <authorList>
            <person name="Lucero-Rivera Y.E."/>
            <person name="Tovar-Ramirez D."/>
        </authorList>
    </citation>
    <scope>NUCLEOTIDE SEQUENCE [LARGE SCALE GENOMIC DNA]</scope>
    <source>
        <strain evidence="6">Araruama</strain>
    </source>
</reference>
<dbReference type="FunFam" id="3.40.50.300:FF:000398">
    <property type="entry name" value="Type IV pilus assembly ATPase PilB"/>
    <property type="match status" value="1"/>
</dbReference>
<evidence type="ECO:0000313" key="5">
    <source>
        <dbReference type="EMBL" id="ETR74544.1"/>
    </source>
</evidence>
<evidence type="ECO:0000259" key="4">
    <source>
        <dbReference type="PROSITE" id="PS00662"/>
    </source>
</evidence>
<keyword evidence="3" id="KW-0067">ATP-binding</keyword>
<dbReference type="Gene3D" id="3.30.300.160">
    <property type="entry name" value="Type II secretion system, protein E, N-terminal domain"/>
    <property type="match status" value="1"/>
</dbReference>
<dbReference type="SUPFAM" id="SSF52540">
    <property type="entry name" value="P-loop containing nucleoside triphosphate hydrolases"/>
    <property type="match status" value="1"/>
</dbReference>
<dbReference type="GO" id="GO:0016887">
    <property type="term" value="F:ATP hydrolysis activity"/>
    <property type="evidence" value="ECO:0007669"/>
    <property type="project" value="TreeGrafter"/>
</dbReference>
<comment type="similarity">
    <text evidence="1">Belongs to the GSP E family.</text>
</comment>
<protein>
    <submittedName>
        <fullName evidence="5">Type IV pilus assembly protein PilB</fullName>
    </submittedName>
</protein>
<sequence>MLKTQRLEKILIDAGILTPDQFRQAVLDNKGSGLEFSKYLTQSGIITESKLAEIISQETRVARYNPESHQLQMDLVDLVPLETAQKYHLAPIQKKGRLLIVATIDPLNIEALDALEESTDCEVEPLVCTEQEFMQLITSIYGMDSGYTMDIEGIGEMEFDIDAESKQDSIFEDVQVSSLQNMAEEAPVIRFVNSLLSQAVRQGASDIHISPEKDRAKIRFRIDGRLQEVPSPPKAMLLPIISRVKILGNMDIATSMVPQDGRFTVKTENKEINVRSSSIPTIHGENIVLRLLDMGATIHTLDRLGMISDDVKKIEEVIAKPYGMILSTGPTGSGKSTSLYSIIKKLNKPDINIITLEDPVEYRVPNIRQVQLNRKAGMSFASGLRAILRQDPDVIMVGEIRDSETAGISVRSALTGHRVLSTVHTNDSAGAITRLIEMGIEPFIVSSVLLVSFAQRLVRTVCPFCKEAYKPDEKAFNYMGFPTDEELPPFYRGRGCINCMGTGFRGRTAVFEILLIDEDIQEMIIRRKSAQDISRYAISAEKLKTLKEDALIKIYNGLTTVEEAASVVMM</sequence>
<evidence type="ECO:0000256" key="3">
    <source>
        <dbReference type="ARBA" id="ARBA00022840"/>
    </source>
</evidence>
<organism evidence="5 6">
    <name type="scientific">Candidatus Magnetoglobus multicellularis str. Araruama</name>
    <dbReference type="NCBI Taxonomy" id="890399"/>
    <lineage>
        <taxon>Bacteria</taxon>
        <taxon>Pseudomonadati</taxon>
        <taxon>Thermodesulfobacteriota</taxon>
        <taxon>Desulfobacteria</taxon>
        <taxon>Desulfobacterales</taxon>
        <taxon>Desulfobacteraceae</taxon>
        <taxon>Candidatus Magnetoglobus</taxon>
    </lineage>
</organism>
<dbReference type="Pfam" id="PF00437">
    <property type="entry name" value="T2SSE"/>
    <property type="match status" value="1"/>
</dbReference>
<accession>A0A1V1PIE7</accession>
<evidence type="ECO:0000256" key="1">
    <source>
        <dbReference type="ARBA" id="ARBA00006611"/>
    </source>
</evidence>
<dbReference type="PANTHER" id="PTHR30258">
    <property type="entry name" value="TYPE II SECRETION SYSTEM PROTEIN GSPE-RELATED"/>
    <property type="match status" value="1"/>
</dbReference>
<dbReference type="InterPro" id="IPR003593">
    <property type="entry name" value="AAA+_ATPase"/>
</dbReference>
<dbReference type="Gene3D" id="3.40.50.300">
    <property type="entry name" value="P-loop containing nucleotide triphosphate hydrolases"/>
    <property type="match status" value="1"/>
</dbReference>
<dbReference type="EMBL" id="ATBP01000004">
    <property type="protein sequence ID" value="ETR74544.1"/>
    <property type="molecule type" value="Genomic_DNA"/>
</dbReference>
<dbReference type="PANTHER" id="PTHR30258:SF3">
    <property type="entry name" value="SLL1921 PROTEIN"/>
    <property type="match status" value="1"/>
</dbReference>
<dbReference type="GO" id="GO:0005524">
    <property type="term" value="F:ATP binding"/>
    <property type="evidence" value="ECO:0007669"/>
    <property type="project" value="UniProtKB-KW"/>
</dbReference>